<dbReference type="CDD" id="cd00156">
    <property type="entry name" value="REC"/>
    <property type="match status" value="1"/>
</dbReference>
<dbReference type="Pfam" id="PF00072">
    <property type="entry name" value="Response_reg"/>
    <property type="match status" value="1"/>
</dbReference>
<evidence type="ECO:0000259" key="3">
    <source>
        <dbReference type="PROSITE" id="PS50110"/>
    </source>
</evidence>
<dbReference type="Proteomes" id="UP000196138">
    <property type="component" value="Chromosome"/>
</dbReference>
<dbReference type="SMART" id="SM00448">
    <property type="entry name" value="REC"/>
    <property type="match status" value="1"/>
</dbReference>
<organism evidence="4 5">
    <name type="scientific">Comamonas serinivorans</name>
    <dbReference type="NCBI Taxonomy" id="1082851"/>
    <lineage>
        <taxon>Bacteria</taxon>
        <taxon>Pseudomonadati</taxon>
        <taxon>Pseudomonadota</taxon>
        <taxon>Betaproteobacteria</taxon>
        <taxon>Burkholderiales</taxon>
        <taxon>Comamonadaceae</taxon>
        <taxon>Comamonas</taxon>
    </lineage>
</organism>
<keyword evidence="1 2" id="KW-0597">Phosphoprotein</keyword>
<name>A0A1Y0EQJ8_9BURK</name>
<proteinExistence type="predicted"/>
<dbReference type="KEGG" id="cser:CCO03_15385"/>
<evidence type="ECO:0000313" key="5">
    <source>
        <dbReference type="Proteomes" id="UP000196138"/>
    </source>
</evidence>
<dbReference type="AlphaFoldDB" id="A0A1Y0EQJ8"/>
<dbReference type="InterPro" id="IPR001789">
    <property type="entry name" value="Sig_transdc_resp-reg_receiver"/>
</dbReference>
<protein>
    <recommendedName>
        <fullName evidence="3">Response regulatory domain-containing protein</fullName>
    </recommendedName>
</protein>
<dbReference type="PANTHER" id="PTHR44591">
    <property type="entry name" value="STRESS RESPONSE REGULATOR PROTEIN 1"/>
    <property type="match status" value="1"/>
</dbReference>
<dbReference type="InterPro" id="IPR050595">
    <property type="entry name" value="Bact_response_regulator"/>
</dbReference>
<dbReference type="PROSITE" id="PS50110">
    <property type="entry name" value="RESPONSE_REGULATORY"/>
    <property type="match status" value="1"/>
</dbReference>
<gene>
    <name evidence="4" type="ORF">CCO03_15385</name>
</gene>
<evidence type="ECO:0000256" key="1">
    <source>
        <dbReference type="ARBA" id="ARBA00022553"/>
    </source>
</evidence>
<dbReference type="PANTHER" id="PTHR44591:SF23">
    <property type="entry name" value="CHEY SUBFAMILY"/>
    <property type="match status" value="1"/>
</dbReference>
<dbReference type="EMBL" id="CP021455">
    <property type="protein sequence ID" value="ARU05873.1"/>
    <property type="molecule type" value="Genomic_DNA"/>
</dbReference>
<dbReference type="RefSeq" id="WP_087282460.1">
    <property type="nucleotide sequence ID" value="NZ_CP021455.1"/>
</dbReference>
<sequence>MSRLRTFIVEDNPTIRTQLIATLADLAQVECVGFADTEAEAVAWLQSHQDEWDLALVDLFLKQGSGMGVLAAVDQRPPSQKLVVISNYATRDVARRCRELGCDEVFDKSGDVDALIDYCQALR</sequence>
<dbReference type="OrthoDB" id="8562345at2"/>
<feature type="modified residue" description="4-aspartylphosphate" evidence="2">
    <location>
        <position position="58"/>
    </location>
</feature>
<dbReference type="SUPFAM" id="SSF52172">
    <property type="entry name" value="CheY-like"/>
    <property type="match status" value="1"/>
</dbReference>
<evidence type="ECO:0000256" key="2">
    <source>
        <dbReference type="PROSITE-ProRule" id="PRU00169"/>
    </source>
</evidence>
<accession>A0A1Y0EQJ8</accession>
<keyword evidence="5" id="KW-1185">Reference proteome</keyword>
<feature type="domain" description="Response regulatory" evidence="3">
    <location>
        <begin position="5"/>
        <end position="123"/>
    </location>
</feature>
<dbReference type="InterPro" id="IPR011006">
    <property type="entry name" value="CheY-like_superfamily"/>
</dbReference>
<dbReference type="Gene3D" id="3.40.50.2300">
    <property type="match status" value="1"/>
</dbReference>
<dbReference type="GO" id="GO:0000160">
    <property type="term" value="P:phosphorelay signal transduction system"/>
    <property type="evidence" value="ECO:0007669"/>
    <property type="project" value="InterPro"/>
</dbReference>
<evidence type="ECO:0000313" key="4">
    <source>
        <dbReference type="EMBL" id="ARU05873.1"/>
    </source>
</evidence>
<reference evidence="4 5" key="1">
    <citation type="submission" date="2017-05" db="EMBL/GenBank/DDBJ databases">
        <authorList>
            <person name="Song R."/>
            <person name="Chenine A.L."/>
            <person name="Ruprecht R.M."/>
        </authorList>
    </citation>
    <scope>NUCLEOTIDE SEQUENCE [LARGE SCALE GENOMIC DNA]</scope>
    <source>
        <strain evidence="4 5">DSM 26136</strain>
    </source>
</reference>